<dbReference type="EMBL" id="MH182571">
    <property type="protein sequence ID" value="AWA45104.1"/>
    <property type="molecule type" value="Genomic_DNA"/>
</dbReference>
<evidence type="ECO:0000256" key="1">
    <source>
        <dbReference type="SAM" id="MobiDB-lite"/>
    </source>
</evidence>
<feature type="compositionally biased region" description="Gly residues" evidence="1">
    <location>
        <begin position="98"/>
        <end position="107"/>
    </location>
</feature>
<feature type="region of interest" description="Disordered" evidence="1">
    <location>
        <begin position="346"/>
        <end position="371"/>
    </location>
</feature>
<feature type="region of interest" description="Disordered" evidence="1">
    <location>
        <begin position="265"/>
        <end position="293"/>
    </location>
</feature>
<protein>
    <recommendedName>
        <fullName evidence="3">CCHC-type domain-containing protein</fullName>
    </recommendedName>
</protein>
<name>A0A678TAL4_SACOF</name>
<feature type="region of interest" description="Disordered" evidence="1">
    <location>
        <begin position="60"/>
        <end position="79"/>
    </location>
</feature>
<reference evidence="2" key="1">
    <citation type="submission" date="2018-04" db="EMBL/GenBank/DDBJ databases">
        <title>Comparative Analysis of Homologous Sequences of Saccharum officinarum and Saccharum spontaneum Reveals Independent Polyploidization Events.</title>
        <authorList>
            <person name="Sharma A."/>
            <person name="Song J."/>
            <person name="Lin Q."/>
            <person name="Singh R."/>
            <person name="Ramos N."/>
            <person name="Wang K."/>
            <person name="Zhang J."/>
            <person name="Ming R."/>
            <person name="Yu Q."/>
        </authorList>
    </citation>
    <scope>NUCLEOTIDE SEQUENCE</scope>
</reference>
<sequence length="415" mass="43633">MAIPAELHGKCLNCLSSARRVATCKLPQRCLRCKGLRHVARDCKQPRCVAFRSSGVRASGLSNGPADLGGSRGLGGPRRTPPTLVVARRTPLPPPLSVGGGGGGGAAGPSASASDGGQVGRGEPIAKLAPVELDPLTLTTRLVADVCGLAEDPMLMELAASLKGAQTVPMPPLVSQPEDEVPVVATGVCTQCRLLLRAPSVSPQFERSRATPKRLVFDDPSGVVAPTVGEEDPAVAATTLRPSARASSPGHPSILMAVYQDVDASARRTTDPTPLSPVREELPVPPNADDATPREAARRLARFIDEVRIEQPPPLIASPPKQAVSRGEKEYSDCRSAVVAHTDIQARRGTAQHEDGHRTAGGASFSSSQEFTRGYSTSSQIDALDEYFPPATHWTGETLISDIGAHTTNYSYSMM</sequence>
<evidence type="ECO:0000313" key="2">
    <source>
        <dbReference type="EMBL" id="AWA45104.1"/>
    </source>
</evidence>
<feature type="region of interest" description="Disordered" evidence="1">
    <location>
        <begin position="84"/>
        <end position="122"/>
    </location>
</feature>
<organism evidence="2">
    <name type="scientific">Saccharum officinarum</name>
    <name type="common">Sugarcane</name>
    <dbReference type="NCBI Taxonomy" id="4547"/>
    <lineage>
        <taxon>Eukaryota</taxon>
        <taxon>Viridiplantae</taxon>
        <taxon>Streptophyta</taxon>
        <taxon>Embryophyta</taxon>
        <taxon>Tracheophyta</taxon>
        <taxon>Spermatophyta</taxon>
        <taxon>Magnoliopsida</taxon>
        <taxon>Liliopsida</taxon>
        <taxon>Poales</taxon>
        <taxon>Poaceae</taxon>
        <taxon>PACMAD clade</taxon>
        <taxon>Panicoideae</taxon>
        <taxon>Andropogonodae</taxon>
        <taxon>Andropogoneae</taxon>
        <taxon>Saccharinae</taxon>
        <taxon>Saccharum</taxon>
        <taxon>Saccharum officinarum species complex</taxon>
    </lineage>
</organism>
<proteinExistence type="predicted"/>
<dbReference type="AlphaFoldDB" id="A0A678TAL4"/>
<evidence type="ECO:0008006" key="3">
    <source>
        <dbReference type="Google" id="ProtNLM"/>
    </source>
</evidence>
<accession>A0A678TAL4</accession>
<gene>
    <name evidence="2" type="ORF">SO86E01_000011</name>
</gene>